<evidence type="ECO:0000313" key="3">
    <source>
        <dbReference type="Proteomes" id="UP000002730"/>
    </source>
</evidence>
<keyword evidence="1" id="KW-0812">Transmembrane</keyword>
<dbReference type="KEGG" id="ccb:Clocel_3916"/>
<dbReference type="Proteomes" id="UP000002730">
    <property type="component" value="Chromosome"/>
</dbReference>
<name>D9SL10_CLOC7</name>
<accession>D9SL10</accession>
<reference evidence="2 3" key="1">
    <citation type="submission" date="2010-08" db="EMBL/GenBank/DDBJ databases">
        <title>Complete sequence of Clostridium cellulovorans 743B.</title>
        <authorList>
            <consortium name="US DOE Joint Genome Institute"/>
            <person name="Lucas S."/>
            <person name="Copeland A."/>
            <person name="Lapidus A."/>
            <person name="Cheng J.-F."/>
            <person name="Bruce D."/>
            <person name="Goodwin L."/>
            <person name="Pitluck S."/>
            <person name="Chertkov O."/>
            <person name="Detter J.C."/>
            <person name="Han C."/>
            <person name="Tapia R."/>
            <person name="Land M."/>
            <person name="Hauser L."/>
            <person name="Chang Y.-J."/>
            <person name="Jeffries C."/>
            <person name="Kyrpides N."/>
            <person name="Ivanova N."/>
            <person name="Mikhailova N."/>
            <person name="Hemme C.L."/>
            <person name="Woyke T."/>
        </authorList>
    </citation>
    <scope>NUCLEOTIDE SEQUENCE [LARGE SCALE GENOMIC DNA]</scope>
    <source>
        <strain evidence="3">ATCC 35296 / DSM 3052 / OCM 3 / 743B</strain>
    </source>
</reference>
<dbReference type="RefSeq" id="WP_010073924.1">
    <property type="nucleotide sequence ID" value="NC_014393.1"/>
</dbReference>
<protein>
    <submittedName>
        <fullName evidence="2">Uncharacterized protein</fullName>
    </submittedName>
</protein>
<keyword evidence="1" id="KW-1133">Transmembrane helix</keyword>
<proteinExistence type="predicted"/>
<evidence type="ECO:0000256" key="1">
    <source>
        <dbReference type="SAM" id="Phobius"/>
    </source>
</evidence>
<keyword evidence="1" id="KW-0472">Membrane</keyword>
<gene>
    <name evidence="2" type="ordered locus">Clocel_3916</name>
</gene>
<evidence type="ECO:0000313" key="2">
    <source>
        <dbReference type="EMBL" id="ADL53582.1"/>
    </source>
</evidence>
<keyword evidence="3" id="KW-1185">Reference proteome</keyword>
<dbReference type="EMBL" id="CP002160">
    <property type="protein sequence ID" value="ADL53582.1"/>
    <property type="molecule type" value="Genomic_DNA"/>
</dbReference>
<dbReference type="HOGENOM" id="CLU_1966709_0_0_9"/>
<feature type="transmembrane region" description="Helical" evidence="1">
    <location>
        <begin position="97"/>
        <end position="116"/>
    </location>
</feature>
<organism evidence="2 3">
    <name type="scientific">Clostridium cellulovorans (strain ATCC 35296 / DSM 3052 / OCM 3 / 743B)</name>
    <dbReference type="NCBI Taxonomy" id="573061"/>
    <lineage>
        <taxon>Bacteria</taxon>
        <taxon>Bacillati</taxon>
        <taxon>Bacillota</taxon>
        <taxon>Clostridia</taxon>
        <taxon>Eubacteriales</taxon>
        <taxon>Clostridiaceae</taxon>
        <taxon>Clostridium</taxon>
    </lineage>
</organism>
<dbReference type="AlphaFoldDB" id="D9SL10"/>
<sequence length="127" mass="14921">MFQSVGVNINKDLKNVLRAKKVPFRKSFMERPHLELEYFKGRNKNASENTMDHLYDMMKSKKDNMMNSMKKMYDKNFSKQEEPMKEIPKLFTKKNNATLFALGTIASAVVVSSLISKSHSHKHRFRF</sequence>